<dbReference type="Proteomes" id="UP001139031">
    <property type="component" value="Unassembled WGS sequence"/>
</dbReference>
<proteinExistence type="predicted"/>
<reference evidence="1" key="1">
    <citation type="submission" date="2021-08" db="EMBL/GenBank/DDBJ databases">
        <authorList>
            <person name="Stevens D.C."/>
        </authorList>
    </citation>
    <scope>NUCLEOTIDE SEQUENCE</scope>
    <source>
        <strain evidence="1">DSM 53165</strain>
    </source>
</reference>
<name>A0ABS7TMM7_9BACT</name>
<evidence type="ECO:0000313" key="1">
    <source>
        <dbReference type="EMBL" id="MBZ5709478.1"/>
    </source>
</evidence>
<gene>
    <name evidence="1" type="ORF">K7C98_09420</name>
</gene>
<comment type="caution">
    <text evidence="1">The sequence shown here is derived from an EMBL/GenBank/DDBJ whole genome shotgun (WGS) entry which is preliminary data.</text>
</comment>
<evidence type="ECO:0000313" key="2">
    <source>
        <dbReference type="Proteomes" id="UP001139031"/>
    </source>
</evidence>
<accession>A0ABS7TMM7</accession>
<organism evidence="1 2">
    <name type="scientific">Nannocystis pusilla</name>
    <dbReference type="NCBI Taxonomy" id="889268"/>
    <lineage>
        <taxon>Bacteria</taxon>
        <taxon>Pseudomonadati</taxon>
        <taxon>Myxococcota</taxon>
        <taxon>Polyangia</taxon>
        <taxon>Nannocystales</taxon>
        <taxon>Nannocystaceae</taxon>
        <taxon>Nannocystis</taxon>
    </lineage>
</organism>
<keyword evidence="2" id="KW-1185">Reference proteome</keyword>
<dbReference type="EMBL" id="JAIRAU010000006">
    <property type="protein sequence ID" value="MBZ5709478.1"/>
    <property type="molecule type" value="Genomic_DNA"/>
</dbReference>
<protein>
    <submittedName>
        <fullName evidence="1">Uncharacterized protein</fullName>
    </submittedName>
</protein>
<dbReference type="RefSeq" id="WP_224191255.1">
    <property type="nucleotide sequence ID" value="NZ_JAIRAU010000006.1"/>
</dbReference>
<sequence length="136" mass="14340">MDLDIPLLEPGVAIGHFKLGATWDALTAAGHEIEPHPSGQLGETVKVSGPFELVFTEQGRLTSIALDLTRSQLRQGTAQSHVILSDKTPVEELMKTLGCGPIEVLDGGNTATCVGGTRFDQAGPVLRPSVRVFVGP</sequence>